<sequence length="373" mass="41217">MNGRLDSAPEAGQVEGYTLSGQPERIRSHIAGNKKCHVTPCPGPIQAENESESTFQTRLSQFEVARTRCSEKQTQKQERKEKNVELNLLASGTDPRIHTKRQRQASFGETAIYSSTRQDEADIALARAFYSAGISHNVLNNKHVKEALQKVALVGPVYKPLTHNRVNGDLPAPNDMIVNEKVRVKKRIEQRRAVASQCGGTFVSDGATSMNKSPIINGLFVMPGCVEFLEARDFSGKKMNNLVYIHWNLNQLDKVEEVEFNGPKVIAWTEGQESSEGWVDAWQDANREANEQAFTANAQSRQTRAVNRAERVSAVVAARLAPTVGPEDEDVHSADEDNGGEQGEASEARAAPVATTRFGRTIRRPASLNTFYD</sequence>
<feature type="region of interest" description="Disordered" evidence="1">
    <location>
        <begin position="1"/>
        <end position="23"/>
    </location>
</feature>
<feature type="region of interest" description="Disordered" evidence="1">
    <location>
        <begin position="321"/>
        <end position="373"/>
    </location>
</feature>
<proteinExistence type="predicted"/>
<reference evidence="2 3" key="1">
    <citation type="journal article" date="2015" name="Genome Biol. Evol.">
        <title>Comparative Genomics of a Bacterivorous Green Alga Reveals Evolutionary Causalities and Consequences of Phago-Mixotrophic Mode of Nutrition.</title>
        <authorList>
            <person name="Burns J.A."/>
            <person name="Paasch A."/>
            <person name="Narechania A."/>
            <person name="Kim E."/>
        </authorList>
    </citation>
    <scope>NUCLEOTIDE SEQUENCE [LARGE SCALE GENOMIC DNA]</scope>
    <source>
        <strain evidence="2 3">PLY_AMNH</strain>
    </source>
</reference>
<evidence type="ECO:0000313" key="2">
    <source>
        <dbReference type="EMBL" id="KAK3265690.1"/>
    </source>
</evidence>
<dbReference type="EMBL" id="LGRX02013745">
    <property type="protein sequence ID" value="KAK3265690.1"/>
    <property type="molecule type" value="Genomic_DNA"/>
</dbReference>
<dbReference type="AlphaFoldDB" id="A0AAE0FTP2"/>
<gene>
    <name evidence="2" type="ORF">CYMTET_25647</name>
</gene>
<protein>
    <submittedName>
        <fullName evidence="2">Uncharacterized protein</fullName>
    </submittedName>
</protein>
<evidence type="ECO:0000256" key="1">
    <source>
        <dbReference type="SAM" id="MobiDB-lite"/>
    </source>
</evidence>
<keyword evidence="3" id="KW-1185">Reference proteome</keyword>
<organism evidence="2 3">
    <name type="scientific">Cymbomonas tetramitiformis</name>
    <dbReference type="NCBI Taxonomy" id="36881"/>
    <lineage>
        <taxon>Eukaryota</taxon>
        <taxon>Viridiplantae</taxon>
        <taxon>Chlorophyta</taxon>
        <taxon>Pyramimonadophyceae</taxon>
        <taxon>Pyramimonadales</taxon>
        <taxon>Pyramimonadaceae</taxon>
        <taxon>Cymbomonas</taxon>
    </lineage>
</organism>
<comment type="caution">
    <text evidence="2">The sequence shown here is derived from an EMBL/GenBank/DDBJ whole genome shotgun (WGS) entry which is preliminary data.</text>
</comment>
<dbReference type="Proteomes" id="UP001190700">
    <property type="component" value="Unassembled WGS sequence"/>
</dbReference>
<name>A0AAE0FTP2_9CHLO</name>
<accession>A0AAE0FTP2</accession>
<evidence type="ECO:0000313" key="3">
    <source>
        <dbReference type="Proteomes" id="UP001190700"/>
    </source>
</evidence>